<keyword evidence="5" id="KW-0411">Iron-sulfur</keyword>
<name>A0AA96LMQ3_9BACL</name>
<keyword evidence="8" id="KW-1185">Reference proteome</keyword>
<evidence type="ECO:0000256" key="6">
    <source>
        <dbReference type="SAM" id="MobiDB-lite"/>
    </source>
</evidence>
<dbReference type="Gene3D" id="3.50.50.60">
    <property type="entry name" value="FAD/NAD(P)-binding domain"/>
    <property type="match status" value="1"/>
</dbReference>
<dbReference type="Gene3D" id="2.60.120.260">
    <property type="entry name" value="Galactose-binding domain-like"/>
    <property type="match status" value="1"/>
</dbReference>
<keyword evidence="3" id="KW-0560">Oxidoreductase</keyword>
<evidence type="ECO:0000256" key="5">
    <source>
        <dbReference type="ARBA" id="ARBA00023014"/>
    </source>
</evidence>
<proteinExistence type="predicted"/>
<evidence type="ECO:0000256" key="1">
    <source>
        <dbReference type="ARBA" id="ARBA00022485"/>
    </source>
</evidence>
<dbReference type="Proteomes" id="UP001305702">
    <property type="component" value="Chromosome"/>
</dbReference>
<evidence type="ECO:0000313" key="8">
    <source>
        <dbReference type="Proteomes" id="UP001305702"/>
    </source>
</evidence>
<accession>A0AA96LMQ3</accession>
<organism evidence="7 8">
    <name type="scientific">Paenibacillus aurantius</name>
    <dbReference type="NCBI Taxonomy" id="2918900"/>
    <lineage>
        <taxon>Bacteria</taxon>
        <taxon>Bacillati</taxon>
        <taxon>Bacillota</taxon>
        <taxon>Bacilli</taxon>
        <taxon>Bacillales</taxon>
        <taxon>Paenibacillaceae</taxon>
        <taxon>Paenibacillus</taxon>
    </lineage>
</organism>
<dbReference type="Pfam" id="PF12831">
    <property type="entry name" value="FAD_oxidored"/>
    <property type="match status" value="1"/>
</dbReference>
<evidence type="ECO:0000256" key="2">
    <source>
        <dbReference type="ARBA" id="ARBA00022723"/>
    </source>
</evidence>
<dbReference type="GO" id="GO:0046872">
    <property type="term" value="F:metal ion binding"/>
    <property type="evidence" value="ECO:0007669"/>
    <property type="project" value="UniProtKB-KW"/>
</dbReference>
<dbReference type="RefSeq" id="WP_315607794.1">
    <property type="nucleotide sequence ID" value="NZ_CP130318.1"/>
</dbReference>
<evidence type="ECO:0000256" key="3">
    <source>
        <dbReference type="ARBA" id="ARBA00023002"/>
    </source>
</evidence>
<dbReference type="GO" id="GO:0016491">
    <property type="term" value="F:oxidoreductase activity"/>
    <property type="evidence" value="ECO:0007669"/>
    <property type="project" value="UniProtKB-KW"/>
</dbReference>
<dbReference type="InterPro" id="IPR039650">
    <property type="entry name" value="HdrA-like"/>
</dbReference>
<gene>
    <name evidence="7" type="ORF">MJA45_13635</name>
</gene>
<sequence>MFTNLSKRHKASTQILIAGGGMSGITAALAAARCGSKVILCHNRPVLGGNASSEIRMHILGACIRGRALETEGRETGILEEIMLECAVRNPQASTSMLDLILYEKCRAEPNLTLMLNTSVTGVIRKEDQIQSVLAVRESTEDEFEIEADLFIDCTGDGRLGYEAGALYTTGREAEDEYKEAGANAERDSYRLGSSLLFTTRDMGRPMPFQATPWAKRFDEEDLKYRPHDAWEYGYWWVEFGGTLDTIKDNERIRDELLAIMLGVWDHIKNSGNHPESENWALDWFGFLPGKRESRRFLGHHMLTQNDIEQAVDFHDTVAYGGWSMDTHPPEGIAAKDRDPCHQPLTPYMYSIPLRSMISRNIRNLMFVGRNLSATHIAFSSTRVMATCSVMGQGAGTFAALALASGKPFEQTWSDPDILIMTQQSLLRQGAYLPGKKLLDRNLAAEADIRASSEQENGKAVQVADGYSRADHGPRGIRPDLAEPGTHRWMSDPSDRAPWLECLWEKPVSISHLTIVLDTGLHRFLTQSHQASFFKHMAWGPQPETLKEFKVMVERNGEWEQAAHIKDNYQRMVDLPVRLEGVNRLRLEVLSTNGLDHARVVELRCLPNRRSQE</sequence>
<dbReference type="InterPro" id="IPR036188">
    <property type="entry name" value="FAD/NAD-bd_sf"/>
</dbReference>
<dbReference type="GO" id="GO:0051539">
    <property type="term" value="F:4 iron, 4 sulfur cluster binding"/>
    <property type="evidence" value="ECO:0007669"/>
    <property type="project" value="UniProtKB-KW"/>
</dbReference>
<dbReference type="PANTHER" id="PTHR43498:SF1">
    <property type="entry name" value="COB--COM HETERODISULFIDE REDUCTASE IRON-SULFUR SUBUNIT A"/>
    <property type="match status" value="1"/>
</dbReference>
<evidence type="ECO:0000256" key="4">
    <source>
        <dbReference type="ARBA" id="ARBA00023004"/>
    </source>
</evidence>
<reference evidence="7 8" key="1">
    <citation type="submission" date="2022-02" db="EMBL/GenBank/DDBJ databases">
        <title>Paenibacillus sp. MBLB1776 Whole Genome Shotgun Sequencing.</title>
        <authorList>
            <person name="Hwang C.Y."/>
            <person name="Cho E.-S."/>
            <person name="Seo M.-J."/>
        </authorList>
    </citation>
    <scope>NUCLEOTIDE SEQUENCE [LARGE SCALE GENOMIC DNA]</scope>
    <source>
        <strain evidence="7 8">MBLB1776</strain>
    </source>
</reference>
<dbReference type="SUPFAM" id="SSF51905">
    <property type="entry name" value="FAD/NAD(P)-binding domain"/>
    <property type="match status" value="1"/>
</dbReference>
<protein>
    <submittedName>
        <fullName evidence="7">FAD-dependent oxidoreductase</fullName>
    </submittedName>
</protein>
<evidence type="ECO:0000313" key="7">
    <source>
        <dbReference type="EMBL" id="WNQ14012.1"/>
    </source>
</evidence>
<dbReference type="PANTHER" id="PTHR43498">
    <property type="entry name" value="FERREDOXIN:COB-COM HETERODISULFIDE REDUCTASE SUBUNIT A"/>
    <property type="match status" value="1"/>
</dbReference>
<keyword evidence="4" id="KW-0408">Iron</keyword>
<feature type="region of interest" description="Disordered" evidence="6">
    <location>
        <begin position="468"/>
        <end position="489"/>
    </location>
</feature>
<keyword evidence="1" id="KW-0004">4Fe-4S</keyword>
<dbReference type="KEGG" id="paun:MJA45_13635"/>
<dbReference type="EMBL" id="CP130318">
    <property type="protein sequence ID" value="WNQ14012.1"/>
    <property type="molecule type" value="Genomic_DNA"/>
</dbReference>
<keyword evidence="2" id="KW-0479">Metal-binding</keyword>
<dbReference type="AlphaFoldDB" id="A0AA96LMQ3"/>